<dbReference type="EMBL" id="FNFV01000007">
    <property type="protein sequence ID" value="SDK99329.1"/>
    <property type="molecule type" value="Genomic_DNA"/>
</dbReference>
<name>A0A1G9GF97_9RHOB</name>
<comment type="similarity">
    <text evidence="8">Belongs to the TsuA/YedE (TC 9.B.102) family.</text>
</comment>
<keyword evidence="3" id="KW-1003">Cell membrane</keyword>
<evidence type="ECO:0000256" key="5">
    <source>
        <dbReference type="ARBA" id="ARBA00022692"/>
    </source>
</evidence>
<keyword evidence="4" id="KW-0997">Cell inner membrane</keyword>
<dbReference type="Proteomes" id="UP000199328">
    <property type="component" value="Unassembled WGS sequence"/>
</dbReference>
<organism evidence="9 10">
    <name type="scientific">Meinhardsimonia xiamenensis</name>
    <dbReference type="NCBI Taxonomy" id="990712"/>
    <lineage>
        <taxon>Bacteria</taxon>
        <taxon>Pseudomonadati</taxon>
        <taxon>Pseudomonadota</taxon>
        <taxon>Alphaproteobacteria</taxon>
        <taxon>Rhodobacterales</taxon>
        <taxon>Paracoccaceae</taxon>
        <taxon>Meinhardsimonia</taxon>
    </lineage>
</organism>
<evidence type="ECO:0000313" key="9">
    <source>
        <dbReference type="EMBL" id="SDK99329.1"/>
    </source>
</evidence>
<keyword evidence="7" id="KW-0472">Membrane</keyword>
<dbReference type="AlphaFoldDB" id="A0A1G9GF97"/>
<gene>
    <name evidence="9" type="ORF">SAMN05216257_10770</name>
</gene>
<dbReference type="InterPro" id="IPR007272">
    <property type="entry name" value="Sulf_transp_TsuA/YedE"/>
</dbReference>
<dbReference type="OrthoDB" id="7984363at2"/>
<evidence type="ECO:0000256" key="1">
    <source>
        <dbReference type="ARBA" id="ARBA00004429"/>
    </source>
</evidence>
<comment type="subcellular location">
    <subcellularLocation>
        <location evidence="1">Cell inner membrane</location>
        <topology evidence="1">Multi-pass membrane protein</topology>
    </subcellularLocation>
</comment>
<evidence type="ECO:0000256" key="6">
    <source>
        <dbReference type="ARBA" id="ARBA00022989"/>
    </source>
</evidence>
<reference evidence="10" key="1">
    <citation type="submission" date="2016-10" db="EMBL/GenBank/DDBJ databases">
        <authorList>
            <person name="Varghese N."/>
            <person name="Submissions S."/>
        </authorList>
    </citation>
    <scope>NUCLEOTIDE SEQUENCE [LARGE SCALE GENOMIC DNA]</scope>
    <source>
        <strain evidence="10">CGMCC 1.10789</strain>
    </source>
</reference>
<protein>
    <submittedName>
        <fullName evidence="9">Uncharacterized protein</fullName>
    </submittedName>
</protein>
<dbReference type="GO" id="GO:0005886">
    <property type="term" value="C:plasma membrane"/>
    <property type="evidence" value="ECO:0007669"/>
    <property type="project" value="UniProtKB-SubCell"/>
</dbReference>
<evidence type="ECO:0000256" key="8">
    <source>
        <dbReference type="ARBA" id="ARBA00035655"/>
    </source>
</evidence>
<keyword evidence="10" id="KW-1185">Reference proteome</keyword>
<keyword evidence="2" id="KW-0813">Transport</keyword>
<dbReference type="Pfam" id="PF04143">
    <property type="entry name" value="Sulf_transp"/>
    <property type="match status" value="1"/>
</dbReference>
<evidence type="ECO:0000256" key="2">
    <source>
        <dbReference type="ARBA" id="ARBA00022448"/>
    </source>
</evidence>
<keyword evidence="5" id="KW-0812">Transmembrane</keyword>
<keyword evidence="6" id="KW-1133">Transmembrane helix</keyword>
<evidence type="ECO:0000313" key="10">
    <source>
        <dbReference type="Proteomes" id="UP000199328"/>
    </source>
</evidence>
<sequence>MLELLLDSFGASGAAALAGAAGGLMLGLAARIGRFCTLGAIEDILYQGSDQRMRMWLIAIGVAVIGTHLLMGAGLIPPEDTAYLRRSWAPHASILGGVVFGYGMALAGNCPYGALARLGGGDMRAFVIVVVVGLSSYFALSGPVARLRLWAFPQTPAEGGAMPGLSLRLGEALGISPALVGCVAGVALLFGALGLLGRVEKRSTVFWGALVGLAVVSGWASTAWLAEATFRAVPVISHTFAEPVGEAMLWLMTASGSSLSFGVGSVAGVLAGAFLGSLLKGHFRWEACEDPRELKRQILGAALMGIGAAVAMGCTIGQGVSAFSLLYYGAPVTFLSIIAGAALGLRQLIEGFALRA</sequence>
<dbReference type="PANTHER" id="PTHR30574:SF1">
    <property type="entry name" value="SULPHUR TRANSPORT DOMAIN-CONTAINING PROTEIN"/>
    <property type="match status" value="1"/>
</dbReference>
<evidence type="ECO:0000256" key="7">
    <source>
        <dbReference type="ARBA" id="ARBA00023136"/>
    </source>
</evidence>
<dbReference type="STRING" id="990712.SAMN05216257_10770"/>
<dbReference type="RefSeq" id="WP_092501080.1">
    <property type="nucleotide sequence ID" value="NZ_FNFV01000007.1"/>
</dbReference>
<evidence type="ECO:0000256" key="4">
    <source>
        <dbReference type="ARBA" id="ARBA00022519"/>
    </source>
</evidence>
<evidence type="ECO:0000256" key="3">
    <source>
        <dbReference type="ARBA" id="ARBA00022475"/>
    </source>
</evidence>
<dbReference type="PANTHER" id="PTHR30574">
    <property type="entry name" value="INNER MEMBRANE PROTEIN YEDE"/>
    <property type="match status" value="1"/>
</dbReference>
<accession>A0A1G9GF97</accession>
<proteinExistence type="inferred from homology"/>